<gene>
    <name evidence="2" type="ORF">LOTGIDRAFT_235314</name>
</gene>
<dbReference type="OMA" id="FYRWRRE"/>
<keyword evidence="3" id="KW-1185">Reference proteome</keyword>
<dbReference type="KEGG" id="lgi:LOTGIDRAFT_235314"/>
<feature type="compositionally biased region" description="Basic and acidic residues" evidence="1">
    <location>
        <begin position="1115"/>
        <end position="1129"/>
    </location>
</feature>
<dbReference type="RefSeq" id="XP_009062730.1">
    <property type="nucleotide sequence ID" value="XM_009064482.1"/>
</dbReference>
<feature type="region of interest" description="Disordered" evidence="1">
    <location>
        <begin position="1256"/>
        <end position="1313"/>
    </location>
</feature>
<name>V3Z6R6_LOTGI</name>
<feature type="region of interest" description="Disordered" evidence="1">
    <location>
        <begin position="1"/>
        <end position="28"/>
    </location>
</feature>
<evidence type="ECO:0000313" key="2">
    <source>
        <dbReference type="EMBL" id="ESO86493.1"/>
    </source>
</evidence>
<evidence type="ECO:0000313" key="3">
    <source>
        <dbReference type="Proteomes" id="UP000030746"/>
    </source>
</evidence>
<sequence length="1766" mass="204986">MAATITADMKSCHRQLGRPPISDTDKKQRQQEAYKKRDASRVYLASSYERWKRLGGQLGLKDSSLAWHLMEAHANNCDECGLHEDKSAEDESNMERQKNPSQFFPALVRSIHKLCHRYYSFGDCVQVVGLICLEVDNGKKENFSIKEMVHKPFMFQLGKNNKDCINNKHNDLSMNKKCSKDENYIDDSENDESDHGIGEDFMETNQFSPTNKDKSTGEETGKDIGLENGNEKKSEESKELNNSTQSDERDSSFISVGDEEYDVNKNHKENVQIFSSPITHDVDLYSDHPRIYTNTENTIQGTASLNQYDDDHVHAETTEDSADDSINKLVICDTSETTQDTSLPLSLDGNISQSKCDNSLSNNNSFSNNAFIEETPETKENLSYPSIQSKPEMCNNHNRDIPQKQDFTVSAPEDIDKDIQIDNERYSSADLLFLLVCSISMLQSVNCVREVDVSKEKVSGDHTNFKQLDIQIPPESCLGLDLSIVKTETPDNFQSPDNMFKSNRKRKSSEMEPLDKEASGTHFSPSYLNGNTRREIVYKVEYEHLEKNPFCDFYELTARYPNIQQRTFYRWKRKIKDEFIFLEQNPDLTFEQFCACVSHAKPEVFEIWKKLIKDGHRFSSLHVSPSDTSPSLPSSKKPEVYNASLALLQMYPHMSFQEFSYTHPMISNEVFLSYKQQVLSAISHVEQNPNLEYIELVKQYKFITEDAFNAWKKYAQMINAQKVVKPVKEERCDKPTQADLYAMQSAMLQQYPMLMGTAGFAAYNALINQAMASSTSGGQFYPALMQAAVNQAHHQYLPNQWQQPSLAAVNPQSILQAQQQLLKQTTQQSSLSKLQSLTQVLCNNMKECDKSSLSSSSPDNSSPIPTDNTLKKQNKNEYMYFIYHPDITYSEFNLHYPHISNRTFYRWKKEVKDAQNLLSDNPRYTYEELCSDFPNIPQDIFESWKLKKNKIRNSPQKVWRPHDTGSSTTANSQDIAIREPNRILKAVLENDNPTDIIKIPQYKPLEYQQCKHKAVDESTSKVLLRSEEFEYVQLNPTISFDHFETIFTNVTEDQFNQWKQHINDCMNLICTNPDMNYDKFQSIVPDISEDVFNRWKYYQVATNIKQNEDRNHFLSPKHYAEKDNEKIPSSEDDPIEEEKCPDSKSNPSHNKQRKQARAEYLCLQENPFVDLQEVISAFPSVSKRTLYRWKKEILQAVEFVRSQPEISYNSFIQFFPEVLESNFNRWKKAINAASTAMDNFQHDQNDHLGQNQVIPRQQESPTESPNMVENHYERQSEPSSIPETYTHHDDNEQDGSSSSSKPEDLSSPEMDDLPRCERRDFRYILENPDIDFEKFNVMFPNTLQYNFYKWRNDIHRWISLVMSSPHIDYNIFSIYCQEVPEEIFNEWRKAAIKNINGRSDTADQSFYQQTAEDVDHTLSSTEMNNNEINNSTLTNSTYFKSLKTLTPRSRKVNLREYHYFIQNPYMTFQELNEMFNTISGRTFYRWKKEVKEKLEYLEINHDADFKGFSKLFPEVSEDVFVTWKQKARVNSSKRNAGGGGNWWNVNHQSNGEDQKQVVASESSKDSFESQTSSRYTVLKEEEDREVNETAVKSPASPINYCSQKRLLNSSYEKEEKYMKREGESQFTDTSNTIQQMLHQYSNNYINYGITPNSSMYSQILTSTSSPYIMNPGIKHENSTHNLASSASIFPTNANLPKRPLSSPMTSMSPSTNCDEIYSPKFRKRQREEYCYLQQNPTMDFNEFTSHFPRVSIRTFYRWKKELKDDR</sequence>
<dbReference type="CTD" id="20249816"/>
<organism evidence="2 3">
    <name type="scientific">Lottia gigantea</name>
    <name type="common">Giant owl limpet</name>
    <dbReference type="NCBI Taxonomy" id="225164"/>
    <lineage>
        <taxon>Eukaryota</taxon>
        <taxon>Metazoa</taxon>
        <taxon>Spiralia</taxon>
        <taxon>Lophotrochozoa</taxon>
        <taxon>Mollusca</taxon>
        <taxon>Gastropoda</taxon>
        <taxon>Patellogastropoda</taxon>
        <taxon>Lottioidea</taxon>
        <taxon>Lottiidae</taxon>
        <taxon>Lottia</taxon>
    </lineage>
</organism>
<evidence type="ECO:0000256" key="1">
    <source>
        <dbReference type="SAM" id="MobiDB-lite"/>
    </source>
</evidence>
<dbReference type="OrthoDB" id="1918956at2759"/>
<feature type="compositionally biased region" description="Basic and acidic residues" evidence="1">
    <location>
        <begin position="211"/>
        <end position="239"/>
    </location>
</feature>
<proteinExistence type="predicted"/>
<feature type="region of interest" description="Disordered" evidence="1">
    <location>
        <begin position="183"/>
        <end position="263"/>
    </location>
</feature>
<dbReference type="GeneID" id="20249816"/>
<feature type="region of interest" description="Disordered" evidence="1">
    <location>
        <begin position="1115"/>
        <end position="1153"/>
    </location>
</feature>
<feature type="region of interest" description="Disordered" evidence="1">
    <location>
        <begin position="493"/>
        <end position="526"/>
    </location>
</feature>
<dbReference type="Proteomes" id="UP000030746">
    <property type="component" value="Unassembled WGS sequence"/>
</dbReference>
<dbReference type="EMBL" id="KB203049">
    <property type="protein sequence ID" value="ESO86493.1"/>
    <property type="molecule type" value="Genomic_DNA"/>
</dbReference>
<reference evidence="2 3" key="1">
    <citation type="journal article" date="2013" name="Nature">
        <title>Insights into bilaterian evolution from three spiralian genomes.</title>
        <authorList>
            <person name="Simakov O."/>
            <person name="Marletaz F."/>
            <person name="Cho S.J."/>
            <person name="Edsinger-Gonzales E."/>
            <person name="Havlak P."/>
            <person name="Hellsten U."/>
            <person name="Kuo D.H."/>
            <person name="Larsson T."/>
            <person name="Lv J."/>
            <person name="Arendt D."/>
            <person name="Savage R."/>
            <person name="Osoegawa K."/>
            <person name="de Jong P."/>
            <person name="Grimwood J."/>
            <person name="Chapman J.A."/>
            <person name="Shapiro H."/>
            <person name="Aerts A."/>
            <person name="Otillar R.P."/>
            <person name="Terry A.Y."/>
            <person name="Boore J.L."/>
            <person name="Grigoriev I.V."/>
            <person name="Lindberg D.R."/>
            <person name="Seaver E.C."/>
            <person name="Weisblat D.A."/>
            <person name="Putnam N.H."/>
            <person name="Rokhsar D.S."/>
        </authorList>
    </citation>
    <scope>NUCLEOTIDE SEQUENCE [LARGE SCALE GENOMIC DNA]</scope>
</reference>
<accession>V3Z6R6</accession>
<dbReference type="HOGENOM" id="CLU_238955_0_0_1"/>
<feature type="compositionally biased region" description="Low complexity" evidence="1">
    <location>
        <begin position="851"/>
        <end position="865"/>
    </location>
</feature>
<evidence type="ECO:0008006" key="4">
    <source>
        <dbReference type="Google" id="ProtNLM"/>
    </source>
</evidence>
<feature type="region of interest" description="Disordered" evidence="1">
    <location>
        <begin position="1553"/>
        <end position="1591"/>
    </location>
</feature>
<protein>
    <recommendedName>
        <fullName evidence="4">Vertnin</fullName>
    </recommendedName>
</protein>
<feature type="compositionally biased region" description="Polar residues" evidence="1">
    <location>
        <begin position="1256"/>
        <end position="1267"/>
    </location>
</feature>
<feature type="compositionally biased region" description="Basic and acidic residues" evidence="1">
    <location>
        <begin position="508"/>
        <end position="519"/>
    </location>
</feature>
<feature type="region of interest" description="Disordered" evidence="1">
    <location>
        <begin position="850"/>
        <end position="870"/>
    </location>
</feature>